<evidence type="ECO:0000256" key="8">
    <source>
        <dbReference type="ARBA" id="ARBA00023136"/>
    </source>
</evidence>
<dbReference type="RefSeq" id="WP_091642066.1">
    <property type="nucleotide sequence ID" value="NZ_FMHW01000002.1"/>
</dbReference>
<dbReference type="PROSITE" id="PS00211">
    <property type="entry name" value="ABC_TRANSPORTER_1"/>
    <property type="match status" value="1"/>
</dbReference>
<proteinExistence type="inferred from homology"/>
<dbReference type="GO" id="GO:0015424">
    <property type="term" value="F:ABC-type amino acid transporter activity"/>
    <property type="evidence" value="ECO:0007669"/>
    <property type="project" value="InterPro"/>
</dbReference>
<evidence type="ECO:0000259" key="9">
    <source>
        <dbReference type="PROSITE" id="PS50893"/>
    </source>
</evidence>
<dbReference type="OrthoDB" id="4075047at2"/>
<dbReference type="GO" id="GO:0016887">
    <property type="term" value="F:ATP hydrolysis activity"/>
    <property type="evidence" value="ECO:0007669"/>
    <property type="project" value="InterPro"/>
</dbReference>
<keyword evidence="4" id="KW-1003">Cell membrane</keyword>
<dbReference type="InterPro" id="IPR017871">
    <property type="entry name" value="ABC_transporter-like_CS"/>
</dbReference>
<evidence type="ECO:0000256" key="1">
    <source>
        <dbReference type="ARBA" id="ARBA00004202"/>
    </source>
</evidence>
<evidence type="ECO:0000256" key="7">
    <source>
        <dbReference type="ARBA" id="ARBA00022970"/>
    </source>
</evidence>
<dbReference type="Gene3D" id="3.40.50.300">
    <property type="entry name" value="P-loop containing nucleotide triphosphate hydrolases"/>
    <property type="match status" value="1"/>
</dbReference>
<keyword evidence="11" id="KW-1185">Reference proteome</keyword>
<dbReference type="GO" id="GO:0005524">
    <property type="term" value="F:ATP binding"/>
    <property type="evidence" value="ECO:0007669"/>
    <property type="project" value="UniProtKB-KW"/>
</dbReference>
<dbReference type="PROSITE" id="PS50893">
    <property type="entry name" value="ABC_TRANSPORTER_2"/>
    <property type="match status" value="1"/>
</dbReference>
<gene>
    <name evidence="10" type="ORF">GA0074692_1967</name>
</gene>
<dbReference type="EMBL" id="FMHW01000002">
    <property type="protein sequence ID" value="SCL25471.1"/>
    <property type="molecule type" value="Genomic_DNA"/>
</dbReference>
<evidence type="ECO:0000256" key="5">
    <source>
        <dbReference type="ARBA" id="ARBA00022741"/>
    </source>
</evidence>
<dbReference type="PANTHER" id="PTHR43166:SF9">
    <property type="entry name" value="GLUTAMATE_ASPARTATE IMPORT ATP-BINDING PROTEIN GLTL"/>
    <property type="match status" value="1"/>
</dbReference>
<keyword evidence="7" id="KW-0029">Amino-acid transport</keyword>
<dbReference type="Pfam" id="PF00005">
    <property type="entry name" value="ABC_tran"/>
    <property type="match status" value="1"/>
</dbReference>
<evidence type="ECO:0000256" key="6">
    <source>
        <dbReference type="ARBA" id="ARBA00022840"/>
    </source>
</evidence>
<dbReference type="SUPFAM" id="SSF52540">
    <property type="entry name" value="P-loop containing nucleoside triphosphate hydrolases"/>
    <property type="match status" value="1"/>
</dbReference>
<organism evidence="10 11">
    <name type="scientific">Micromonospora pallida</name>
    <dbReference type="NCBI Taxonomy" id="145854"/>
    <lineage>
        <taxon>Bacteria</taxon>
        <taxon>Bacillati</taxon>
        <taxon>Actinomycetota</taxon>
        <taxon>Actinomycetes</taxon>
        <taxon>Micromonosporales</taxon>
        <taxon>Micromonosporaceae</taxon>
        <taxon>Micromonospora</taxon>
    </lineage>
</organism>
<keyword evidence="3" id="KW-0813">Transport</keyword>
<dbReference type="InterPro" id="IPR030679">
    <property type="entry name" value="ABC_ATPase_HisP-typ"/>
</dbReference>
<evidence type="ECO:0000256" key="2">
    <source>
        <dbReference type="ARBA" id="ARBA00005417"/>
    </source>
</evidence>
<feature type="domain" description="ABC transporter" evidence="9">
    <location>
        <begin position="6"/>
        <end position="240"/>
    </location>
</feature>
<sequence length="249" mass="27476">MSRAFIEFDEVTKRYGALTVLDKVDLTVDRHEVVTLIGASGSGKSTLLRCVNGLEDIQDGRILLDGDVVSGEGVDLVGLRRRVGIVFQSFNLFPHMTVLRNCTLTPIRAGVASRAEAEANARTMLERVGLKDKADAYPHQLSGGQQQRVAIARAMLMRPRALLLDEITSALDPELVIEVLNLVRELATDGITMMMTTHEMPFAREISSKVCFLHQGTILEQGPPEQIFEAPSAPELRSFLRKIHEAGRD</sequence>
<dbReference type="PIRSF" id="PIRSF039085">
    <property type="entry name" value="ABC_ATPase_HisP"/>
    <property type="match status" value="1"/>
</dbReference>
<dbReference type="InterPro" id="IPR003593">
    <property type="entry name" value="AAA+_ATPase"/>
</dbReference>
<keyword evidence="8" id="KW-0472">Membrane</keyword>
<evidence type="ECO:0000256" key="3">
    <source>
        <dbReference type="ARBA" id="ARBA00022448"/>
    </source>
</evidence>
<dbReference type="AlphaFoldDB" id="A0A1C6S7W1"/>
<comment type="subcellular location">
    <subcellularLocation>
        <location evidence="1">Cell membrane</location>
        <topology evidence="1">Peripheral membrane protein</topology>
    </subcellularLocation>
</comment>
<evidence type="ECO:0000313" key="10">
    <source>
        <dbReference type="EMBL" id="SCL25471.1"/>
    </source>
</evidence>
<dbReference type="InterPro" id="IPR027417">
    <property type="entry name" value="P-loop_NTPase"/>
</dbReference>
<accession>A0A1C6S7W1</accession>
<reference evidence="11" key="1">
    <citation type="submission" date="2016-06" db="EMBL/GenBank/DDBJ databases">
        <authorList>
            <person name="Varghese N."/>
            <person name="Submissions Spin"/>
        </authorList>
    </citation>
    <scope>NUCLEOTIDE SEQUENCE [LARGE SCALE GENOMIC DNA]</scope>
    <source>
        <strain evidence="11">DSM 43817</strain>
    </source>
</reference>
<name>A0A1C6S7W1_9ACTN</name>
<dbReference type="InterPro" id="IPR050086">
    <property type="entry name" value="MetN_ABC_transporter-like"/>
</dbReference>
<evidence type="ECO:0000256" key="4">
    <source>
        <dbReference type="ARBA" id="ARBA00022475"/>
    </source>
</evidence>
<keyword evidence="5" id="KW-0547">Nucleotide-binding</keyword>
<dbReference type="STRING" id="145854.GA0074692_1967"/>
<dbReference type="PANTHER" id="PTHR43166">
    <property type="entry name" value="AMINO ACID IMPORT ATP-BINDING PROTEIN"/>
    <property type="match status" value="1"/>
</dbReference>
<comment type="similarity">
    <text evidence="2">Belongs to the ABC transporter superfamily.</text>
</comment>
<dbReference type="Proteomes" id="UP000198959">
    <property type="component" value="Unassembled WGS sequence"/>
</dbReference>
<dbReference type="SMART" id="SM00382">
    <property type="entry name" value="AAA"/>
    <property type="match status" value="1"/>
</dbReference>
<protein>
    <submittedName>
        <fullName evidence="10">Amino acid ABC transporter ATP-binding protein, PAAT family</fullName>
    </submittedName>
</protein>
<dbReference type="InterPro" id="IPR003439">
    <property type="entry name" value="ABC_transporter-like_ATP-bd"/>
</dbReference>
<dbReference type="GO" id="GO:0005886">
    <property type="term" value="C:plasma membrane"/>
    <property type="evidence" value="ECO:0007669"/>
    <property type="project" value="UniProtKB-SubCell"/>
</dbReference>
<evidence type="ECO:0000313" key="11">
    <source>
        <dbReference type="Proteomes" id="UP000198959"/>
    </source>
</evidence>
<keyword evidence="6 10" id="KW-0067">ATP-binding</keyword>